<dbReference type="AlphaFoldDB" id="A0AAX2D8R4"/>
<evidence type="ECO:0000313" key="1">
    <source>
        <dbReference type="EMBL" id="SDU33215.1"/>
    </source>
</evidence>
<evidence type="ECO:0000313" key="2">
    <source>
        <dbReference type="Proteomes" id="UP000183772"/>
    </source>
</evidence>
<sequence length="50" mass="5520">MVGGDSAWHMPTLAALPARGTRPQNGNVLPQQPHYLTFFVTLPRWFGVDA</sequence>
<keyword evidence="2" id="KW-1185">Reference proteome</keyword>
<evidence type="ECO:0008006" key="3">
    <source>
        <dbReference type="Google" id="ProtNLM"/>
    </source>
</evidence>
<organism evidence="1 2">
    <name type="scientific">Pseudomonas mediterranea</name>
    <dbReference type="NCBI Taxonomy" id="183795"/>
    <lineage>
        <taxon>Bacteria</taxon>
        <taxon>Pseudomonadati</taxon>
        <taxon>Pseudomonadota</taxon>
        <taxon>Gammaproteobacteria</taxon>
        <taxon>Pseudomonadales</taxon>
        <taxon>Pseudomonadaceae</taxon>
        <taxon>Pseudomonas</taxon>
    </lineage>
</organism>
<protein>
    <recommendedName>
        <fullName evidence="3">Diguanylate cyclase</fullName>
    </recommendedName>
</protein>
<accession>A0AAX2D8R4</accession>
<reference evidence="1 2" key="1">
    <citation type="submission" date="2016-10" db="EMBL/GenBank/DDBJ databases">
        <authorList>
            <person name="Varghese N."/>
            <person name="Submissions S."/>
        </authorList>
    </citation>
    <scope>NUCLEOTIDE SEQUENCE [LARGE SCALE GENOMIC DNA]</scope>
    <source>
        <strain evidence="1 2">DSM 16733</strain>
    </source>
</reference>
<dbReference type="Proteomes" id="UP000183772">
    <property type="component" value="Chromosome I"/>
</dbReference>
<gene>
    <name evidence="1" type="ORF">SAMN05216476_1508</name>
</gene>
<dbReference type="EMBL" id="LT629790">
    <property type="protein sequence ID" value="SDU33215.1"/>
    <property type="molecule type" value="Genomic_DNA"/>
</dbReference>
<proteinExistence type="predicted"/>
<name>A0AAX2D8R4_9PSED</name>